<dbReference type="KEGG" id="sgs:AVL59_25480"/>
<evidence type="ECO:0000313" key="1">
    <source>
        <dbReference type="EMBL" id="ANP52440.1"/>
    </source>
</evidence>
<protein>
    <submittedName>
        <fullName evidence="1">Uncharacterized protein</fullName>
    </submittedName>
</protein>
<accession>A0A1B1B0W3</accession>
<name>A0A1B1B0W3_9ACTN</name>
<dbReference type="Proteomes" id="UP000092659">
    <property type="component" value="Chromosome"/>
</dbReference>
<sequence length="66" mass="7197">MALSRATRREGRQLKEVEPITGLYGAFVDLGPLEDHVVDSRVQSVEQTVTEIAAGLRAGRFLVGTE</sequence>
<organism evidence="1 2">
    <name type="scientific">Streptomyces griseochromogenes</name>
    <dbReference type="NCBI Taxonomy" id="68214"/>
    <lineage>
        <taxon>Bacteria</taxon>
        <taxon>Bacillati</taxon>
        <taxon>Actinomycetota</taxon>
        <taxon>Actinomycetes</taxon>
        <taxon>Kitasatosporales</taxon>
        <taxon>Streptomycetaceae</taxon>
        <taxon>Streptomyces</taxon>
    </lineage>
</organism>
<evidence type="ECO:0000313" key="2">
    <source>
        <dbReference type="Proteomes" id="UP000092659"/>
    </source>
</evidence>
<dbReference type="STRING" id="68214.AVL59_25480"/>
<dbReference type="Gene3D" id="3.40.50.300">
    <property type="entry name" value="P-loop containing nucleotide triphosphate hydrolases"/>
    <property type="match status" value="1"/>
</dbReference>
<reference evidence="1 2" key="1">
    <citation type="submission" date="2016-06" db="EMBL/GenBank/DDBJ databases">
        <title>Complete genome sequence of Streptomyces griseochromogenes ATCC 14511, the Blasticidin S producer.</title>
        <authorList>
            <person name="Wu L."/>
        </authorList>
    </citation>
    <scope>NUCLEOTIDE SEQUENCE [LARGE SCALE GENOMIC DNA]</scope>
    <source>
        <strain evidence="1 2">ATCC 14511</strain>
    </source>
</reference>
<gene>
    <name evidence="1" type="ORF">AVL59_25480</name>
</gene>
<dbReference type="AlphaFoldDB" id="A0A1B1B0W3"/>
<proteinExistence type="predicted"/>
<dbReference type="InterPro" id="IPR027417">
    <property type="entry name" value="P-loop_NTPase"/>
</dbReference>
<dbReference type="EMBL" id="CP016279">
    <property type="protein sequence ID" value="ANP52440.1"/>
    <property type="molecule type" value="Genomic_DNA"/>
</dbReference>